<dbReference type="PIRSF" id="PIRSF000097">
    <property type="entry name" value="AKR"/>
    <property type="match status" value="1"/>
</dbReference>
<organism evidence="6 7">
    <name type="scientific">Tremella mesenterica</name>
    <name type="common">Jelly fungus</name>
    <dbReference type="NCBI Taxonomy" id="5217"/>
    <lineage>
        <taxon>Eukaryota</taxon>
        <taxon>Fungi</taxon>
        <taxon>Dikarya</taxon>
        <taxon>Basidiomycota</taxon>
        <taxon>Agaricomycotina</taxon>
        <taxon>Tremellomycetes</taxon>
        <taxon>Tremellales</taxon>
        <taxon>Tremellaceae</taxon>
        <taxon>Tremella</taxon>
    </lineage>
</organism>
<dbReference type="EMBL" id="SDIL01000114">
    <property type="protein sequence ID" value="RXK35964.1"/>
    <property type="molecule type" value="Genomic_DNA"/>
</dbReference>
<protein>
    <submittedName>
        <fullName evidence="6">Oxidoreductase</fullName>
    </submittedName>
</protein>
<name>A0A4Q1BDK0_TREME</name>
<evidence type="ECO:0000256" key="4">
    <source>
        <dbReference type="PIRSR" id="PIRSR000097-3"/>
    </source>
</evidence>
<dbReference type="InterPro" id="IPR020471">
    <property type="entry name" value="AKR"/>
</dbReference>
<evidence type="ECO:0000313" key="6">
    <source>
        <dbReference type="EMBL" id="RXK35964.1"/>
    </source>
</evidence>
<keyword evidence="7" id="KW-1185">Reference proteome</keyword>
<evidence type="ECO:0000313" key="7">
    <source>
        <dbReference type="Proteomes" id="UP000289152"/>
    </source>
</evidence>
<evidence type="ECO:0000259" key="5">
    <source>
        <dbReference type="Pfam" id="PF00248"/>
    </source>
</evidence>
<accession>A0A4Q1BDK0</accession>
<feature type="binding site" evidence="3">
    <location>
        <position position="139"/>
    </location>
    <ligand>
        <name>substrate</name>
    </ligand>
</feature>
<dbReference type="Proteomes" id="UP000289152">
    <property type="component" value="Unassembled WGS sequence"/>
</dbReference>
<dbReference type="SUPFAM" id="SSF51430">
    <property type="entry name" value="NAD(P)-linked oxidoreductase"/>
    <property type="match status" value="1"/>
</dbReference>
<evidence type="ECO:0000256" key="1">
    <source>
        <dbReference type="ARBA" id="ARBA00023002"/>
    </source>
</evidence>
<reference evidence="6 7" key="1">
    <citation type="submission" date="2016-06" db="EMBL/GenBank/DDBJ databases">
        <title>Evolution of pathogenesis and genome organization in the Tremellales.</title>
        <authorList>
            <person name="Cuomo C."/>
            <person name="Litvintseva A."/>
            <person name="Heitman J."/>
            <person name="Chen Y."/>
            <person name="Sun S."/>
            <person name="Springer D."/>
            <person name="Dromer F."/>
            <person name="Young S."/>
            <person name="Zeng Q."/>
            <person name="Chapman S."/>
            <person name="Gujja S."/>
            <person name="Saif S."/>
            <person name="Birren B."/>
        </authorList>
    </citation>
    <scope>NUCLEOTIDE SEQUENCE [LARGE SCALE GENOMIC DNA]</scope>
    <source>
        <strain evidence="6 7">ATCC 28783</strain>
    </source>
</reference>
<evidence type="ECO:0000256" key="3">
    <source>
        <dbReference type="PIRSR" id="PIRSR000097-2"/>
    </source>
</evidence>
<proteinExistence type="predicted"/>
<evidence type="ECO:0000256" key="2">
    <source>
        <dbReference type="PIRSR" id="PIRSR000097-1"/>
    </source>
</evidence>
<dbReference type="InterPro" id="IPR036812">
    <property type="entry name" value="NAD(P)_OxRdtase_dom_sf"/>
</dbReference>
<sequence>MSRLALTPLTFLARTAVGKGTRCFSSTSQRMALGRKAKLNNGLKVDLIGYGTWQSPPGEVGPAVSEALKVGYRHIDCALVYRNQPEIAVALHSSGVPREQLFLVSKLWNNSHRPENVEKDLDLTLSQLQTPYLDSWLMHFPVAFAPGPDLEPLEEGSTTRRKIDLEAPGIAATWKEMCRIYEEGKKVRSIGVSNFNKEQLETIINATGIVPALNQIECHPGLIQQDLFEYCKEKGIVITAYSPSGNNTTGKPRIMDLPEIQTVAQKLGKMPAQVCIAWGAHQGFIVIPKSVTPSRIAANFDDFELSEENFKLISEAGKKNPVRGNVPGEYIPAYWPINIFDTEAEKKFPLRPW</sequence>
<dbReference type="OrthoDB" id="416253at2759"/>
<keyword evidence="1" id="KW-0560">Oxidoreductase</keyword>
<dbReference type="AlphaFoldDB" id="A0A4Q1BDK0"/>
<dbReference type="GO" id="GO:0016616">
    <property type="term" value="F:oxidoreductase activity, acting on the CH-OH group of donors, NAD or NADP as acceptor"/>
    <property type="evidence" value="ECO:0007669"/>
    <property type="project" value="UniProtKB-ARBA"/>
</dbReference>
<dbReference type="FunCoup" id="A0A4Q1BDK0">
    <property type="interactions" value="339"/>
</dbReference>
<dbReference type="PANTHER" id="PTHR11732">
    <property type="entry name" value="ALDO/KETO REDUCTASE"/>
    <property type="match status" value="1"/>
</dbReference>
<comment type="caution">
    <text evidence="6">The sequence shown here is derived from an EMBL/GenBank/DDBJ whole genome shotgun (WGS) entry which is preliminary data.</text>
</comment>
<dbReference type="STRING" id="5217.A0A4Q1BDK0"/>
<dbReference type="Gene3D" id="3.20.20.100">
    <property type="entry name" value="NADP-dependent oxidoreductase domain"/>
    <property type="match status" value="1"/>
</dbReference>
<gene>
    <name evidence="6" type="ORF">M231_06787</name>
</gene>
<feature type="domain" description="NADP-dependent oxidoreductase" evidence="5">
    <location>
        <begin position="48"/>
        <end position="316"/>
    </location>
</feature>
<dbReference type="VEuPathDB" id="FungiDB:TREMEDRAFT_62643"/>
<dbReference type="PRINTS" id="PR00069">
    <property type="entry name" value="ALDKETRDTASE"/>
</dbReference>
<dbReference type="Pfam" id="PF00248">
    <property type="entry name" value="Aldo_ket_red"/>
    <property type="match status" value="1"/>
</dbReference>
<dbReference type="InParanoid" id="A0A4Q1BDK0"/>
<dbReference type="InterPro" id="IPR023210">
    <property type="entry name" value="NADP_OxRdtase_dom"/>
</dbReference>
<feature type="active site" description="Proton donor" evidence="2">
    <location>
        <position position="81"/>
    </location>
</feature>
<dbReference type="FunFam" id="3.20.20.100:FF:000002">
    <property type="entry name" value="2,5-diketo-D-gluconic acid reductase A"/>
    <property type="match status" value="1"/>
</dbReference>
<feature type="site" description="Lowers pKa of active site Tyr" evidence="4">
    <location>
        <position position="106"/>
    </location>
</feature>